<organism evidence="1 2">
    <name type="scientific">Paenibacillus antri</name>
    <dbReference type="NCBI Taxonomy" id="2582848"/>
    <lineage>
        <taxon>Bacteria</taxon>
        <taxon>Bacillati</taxon>
        <taxon>Bacillota</taxon>
        <taxon>Bacilli</taxon>
        <taxon>Bacillales</taxon>
        <taxon>Paenibacillaceae</taxon>
        <taxon>Paenibacillus</taxon>
    </lineage>
</organism>
<evidence type="ECO:0000313" key="1">
    <source>
        <dbReference type="EMBL" id="TLS54214.1"/>
    </source>
</evidence>
<evidence type="ECO:0008006" key="3">
    <source>
        <dbReference type="Google" id="ProtNLM"/>
    </source>
</evidence>
<name>A0A5R9GKQ5_9BACL</name>
<dbReference type="EMBL" id="VCIW01000001">
    <property type="protein sequence ID" value="TLS54214.1"/>
    <property type="molecule type" value="Genomic_DNA"/>
</dbReference>
<gene>
    <name evidence="1" type="ORF">FE782_02390</name>
</gene>
<reference evidence="1 2" key="1">
    <citation type="submission" date="2019-05" db="EMBL/GenBank/DDBJ databases">
        <authorList>
            <person name="Narsing Rao M.P."/>
            <person name="Li W.J."/>
        </authorList>
    </citation>
    <scope>NUCLEOTIDE SEQUENCE [LARGE SCALE GENOMIC DNA]</scope>
    <source>
        <strain evidence="1 2">SYSU_K30003</strain>
    </source>
</reference>
<keyword evidence="2" id="KW-1185">Reference proteome</keyword>
<accession>A0A5R9GKQ5</accession>
<evidence type="ECO:0000313" key="2">
    <source>
        <dbReference type="Proteomes" id="UP000309676"/>
    </source>
</evidence>
<dbReference type="AlphaFoldDB" id="A0A5R9GKQ5"/>
<dbReference type="RefSeq" id="WP_138192106.1">
    <property type="nucleotide sequence ID" value="NZ_VCIW01000001.1"/>
</dbReference>
<proteinExistence type="predicted"/>
<comment type="caution">
    <text evidence="1">The sequence shown here is derived from an EMBL/GenBank/DDBJ whole genome shotgun (WGS) entry which is preliminary data.</text>
</comment>
<dbReference type="OrthoDB" id="9788822at2"/>
<sequence>MFSRWQSAPGSTFSHRLFTKHHSEINSLYWSHMLAAKRTTDIVKKADKRLRPTTVFTVPRKHQKRIAPTLERWEKDFKDFNNWVRLSASVAVNSYMEIYLRNISALAIESNPGLIIGAPGAIDGVTLLKSRPGYNYSEYAVHFTKGDWNTRIQHYERLFGTAPAKLKEYTKELNELRKMRNGVGHAFGRSTDEYDTGLQIELKPMMRLSEDRFGFWLRMVEEVTAAIDDHLKEKHIGQYERLLYYHDWLGKREGRRPPGEAEELRRAMQADTGEAVDLSWLKGLISYYHEC</sequence>
<protein>
    <recommendedName>
        <fullName evidence="3">RiboL-PSP-HEPN domain-containing protein</fullName>
    </recommendedName>
</protein>
<dbReference type="Proteomes" id="UP000309676">
    <property type="component" value="Unassembled WGS sequence"/>
</dbReference>